<dbReference type="EMBL" id="CP003156">
    <property type="protein sequence ID" value="AEV34126.1"/>
    <property type="molecule type" value="Genomic_DNA"/>
</dbReference>
<reference evidence="4 5" key="1">
    <citation type="journal article" date="2012" name="Stand. Genomic Sci.">
        <title>Genome sequence of the orange-pigmented seawater bacterium Owenweeksia hongkongensis type strain (UST20020801(T)).</title>
        <authorList>
            <person name="Riedel T."/>
            <person name="Held B."/>
            <person name="Nolan M."/>
            <person name="Lucas S."/>
            <person name="Lapidus A."/>
            <person name="Tice H."/>
            <person name="Del Rio T.G."/>
            <person name="Cheng J.F."/>
            <person name="Han C."/>
            <person name="Tapia R."/>
            <person name="Goodwin L.A."/>
            <person name="Pitluck S."/>
            <person name="Liolios K."/>
            <person name="Mavromatis K."/>
            <person name="Pagani I."/>
            <person name="Ivanova N."/>
            <person name="Mikhailova N."/>
            <person name="Pati A."/>
            <person name="Chen A."/>
            <person name="Palaniappan K."/>
            <person name="Rohde M."/>
            <person name="Tindall B.J."/>
            <person name="Detter J.C."/>
            <person name="Goker M."/>
            <person name="Woyke T."/>
            <person name="Bristow J."/>
            <person name="Eisen J.A."/>
            <person name="Markowitz V."/>
            <person name="Hugenholtz P."/>
            <person name="Klenk H.P."/>
            <person name="Kyrpides N.C."/>
        </authorList>
    </citation>
    <scope>NUCLEOTIDE SEQUENCE</scope>
    <source>
        <strain evidence="5">DSM 17368 / JCM 12287 / NRRL B-23963</strain>
    </source>
</reference>
<keyword evidence="5" id="KW-1185">Reference proteome</keyword>
<dbReference type="KEGG" id="oho:Oweho_3174"/>
<organism evidence="4 5">
    <name type="scientific">Owenweeksia hongkongensis (strain DSM 17368 / CIP 108786 / JCM 12287 / NRRL B-23963 / UST20020801)</name>
    <dbReference type="NCBI Taxonomy" id="926562"/>
    <lineage>
        <taxon>Bacteria</taxon>
        <taxon>Pseudomonadati</taxon>
        <taxon>Bacteroidota</taxon>
        <taxon>Flavobacteriia</taxon>
        <taxon>Flavobacteriales</taxon>
        <taxon>Owenweeksiaceae</taxon>
        <taxon>Owenweeksia</taxon>
    </lineage>
</organism>
<evidence type="ECO:0000313" key="4">
    <source>
        <dbReference type="EMBL" id="AEV34126.1"/>
    </source>
</evidence>
<feature type="chain" id="PRO_5003515581" description="Secretion system C-terminal sorting domain-containing protein" evidence="2">
    <location>
        <begin position="20"/>
        <end position="322"/>
    </location>
</feature>
<feature type="domain" description="Secretion system C-terminal sorting" evidence="3">
    <location>
        <begin position="256"/>
        <end position="320"/>
    </location>
</feature>
<evidence type="ECO:0000256" key="2">
    <source>
        <dbReference type="SAM" id="SignalP"/>
    </source>
</evidence>
<dbReference type="STRING" id="926562.Oweho_3174"/>
<dbReference type="PATRIC" id="fig|926562.3.peg.3195"/>
<feature type="signal peptide" evidence="2">
    <location>
        <begin position="1"/>
        <end position="19"/>
    </location>
</feature>
<sequence>MRFLTIIILLVPGFLWSQATGPYAPAAGIAGSTAIHKDSSIVQSWANNCTLVRGYLDIANKSLGLASHGDSSAAFGKANTDAISLGDSGYAQITFNPALSDQSGPELAIFENSFSDTYLELAFVEVSSDGVNFVRFPANSLTQITQQVGGFGNIHPTDIHNLAGKYRAEFGTPFDFSDLKDSTSVNIQAITHLRIVDAIGTIAPQHATRDAQGNIINEPYPTNFPSGGFDLDAVAVLNPSSGIGLSEEPLAKKLFYPNPSIGTIQLHPEVDHISVYNTNGQAIFTKFVNDQHLDLTTFQSGMYLLQLKLKSGNTVSRKLILK</sequence>
<gene>
    <name evidence="4" type="ordered locus">Oweho_3174</name>
</gene>
<name>G8R3N9_OWEHD</name>
<dbReference type="Pfam" id="PF18962">
    <property type="entry name" value="Por_Secre_tail"/>
    <property type="match status" value="1"/>
</dbReference>
<accession>G8R3N9</accession>
<dbReference type="Proteomes" id="UP000005631">
    <property type="component" value="Chromosome"/>
</dbReference>
<evidence type="ECO:0000259" key="3">
    <source>
        <dbReference type="Pfam" id="PF18962"/>
    </source>
</evidence>
<evidence type="ECO:0000256" key="1">
    <source>
        <dbReference type="ARBA" id="ARBA00022729"/>
    </source>
</evidence>
<proteinExistence type="predicted"/>
<dbReference type="OrthoDB" id="9792152at2"/>
<evidence type="ECO:0000313" key="5">
    <source>
        <dbReference type="Proteomes" id="UP000005631"/>
    </source>
</evidence>
<dbReference type="eggNOG" id="COG3291">
    <property type="taxonomic scope" value="Bacteria"/>
</dbReference>
<dbReference type="NCBIfam" id="TIGR04183">
    <property type="entry name" value="Por_Secre_tail"/>
    <property type="match status" value="1"/>
</dbReference>
<dbReference type="AlphaFoldDB" id="G8R3N9"/>
<keyword evidence="1 2" id="KW-0732">Signal</keyword>
<dbReference type="InterPro" id="IPR026444">
    <property type="entry name" value="Secre_tail"/>
</dbReference>
<protein>
    <recommendedName>
        <fullName evidence="3">Secretion system C-terminal sorting domain-containing protein</fullName>
    </recommendedName>
</protein>
<dbReference type="HOGENOM" id="CLU_851933_0_0_10"/>